<dbReference type="RefSeq" id="WP_243698956.1">
    <property type="nucleotide sequence ID" value="NZ_SMAS01000001.1"/>
</dbReference>
<dbReference type="EMBL" id="SMAS01000001">
    <property type="protein sequence ID" value="TCT38723.1"/>
    <property type="molecule type" value="Genomic_DNA"/>
</dbReference>
<dbReference type="Proteomes" id="UP000295055">
    <property type="component" value="Unassembled WGS sequence"/>
</dbReference>
<protein>
    <submittedName>
        <fullName evidence="1">Uncharacterized protein</fullName>
    </submittedName>
</protein>
<proteinExistence type="predicted"/>
<name>A0A4R3NT54_9GAMM</name>
<reference evidence="1 2" key="1">
    <citation type="submission" date="2019-03" db="EMBL/GenBank/DDBJ databases">
        <title>Genomic analyses of the natural microbiome of Caenorhabditis elegans.</title>
        <authorList>
            <person name="Samuel B."/>
        </authorList>
    </citation>
    <scope>NUCLEOTIDE SEQUENCE [LARGE SCALE GENOMIC DNA]</scope>
    <source>
        <strain evidence="1 2">JUb102</strain>
    </source>
</reference>
<gene>
    <name evidence="1" type="ORF">EC835_101747</name>
</gene>
<organism evidence="1 2">
    <name type="scientific">Providencia alcalifaciens</name>
    <dbReference type="NCBI Taxonomy" id="126385"/>
    <lineage>
        <taxon>Bacteria</taxon>
        <taxon>Pseudomonadati</taxon>
        <taxon>Pseudomonadota</taxon>
        <taxon>Gammaproteobacteria</taxon>
        <taxon>Enterobacterales</taxon>
        <taxon>Morganellaceae</taxon>
        <taxon>Providencia</taxon>
    </lineage>
</organism>
<accession>A0A4R3NT54</accession>
<evidence type="ECO:0000313" key="2">
    <source>
        <dbReference type="Proteomes" id="UP000295055"/>
    </source>
</evidence>
<dbReference type="AlphaFoldDB" id="A0A4R3NT54"/>
<comment type="caution">
    <text evidence="1">The sequence shown here is derived from an EMBL/GenBank/DDBJ whole genome shotgun (WGS) entry which is preliminary data.</text>
</comment>
<evidence type="ECO:0000313" key="1">
    <source>
        <dbReference type="EMBL" id="TCT38723.1"/>
    </source>
</evidence>
<sequence length="135" mass="15369">MNNCIMINTQNWPVCAMNTFPTTMMETQSWLSELEQLLAKKTPFVLIYPPMEPKGKPTAEDMECMKFVRRWLKEGREAMAEYCRAMVITLQPDGRDKDEMERTAPVISSLYGPEVFLVGSSQAAQQQATEILNGL</sequence>